<evidence type="ECO:0000256" key="3">
    <source>
        <dbReference type="ARBA" id="ARBA00022692"/>
    </source>
</evidence>
<evidence type="ECO:0000256" key="2">
    <source>
        <dbReference type="ARBA" id="ARBA00022448"/>
    </source>
</evidence>
<evidence type="ECO:0000256" key="1">
    <source>
        <dbReference type="ARBA" id="ARBA00004651"/>
    </source>
</evidence>
<feature type="transmembrane region" description="Helical" evidence="6">
    <location>
        <begin position="372"/>
        <end position="395"/>
    </location>
</feature>
<dbReference type="Gene3D" id="1.20.1250.20">
    <property type="entry name" value="MFS general substrate transporter like domains"/>
    <property type="match status" value="2"/>
</dbReference>
<keyword evidence="3 6" id="KW-0812">Transmembrane</keyword>
<dbReference type="PANTHER" id="PTHR42718">
    <property type="entry name" value="MAJOR FACILITATOR SUPERFAMILY MULTIDRUG TRANSPORTER MFSC"/>
    <property type="match status" value="1"/>
</dbReference>
<feature type="transmembrane region" description="Helical" evidence="6">
    <location>
        <begin position="237"/>
        <end position="256"/>
    </location>
</feature>
<dbReference type="RefSeq" id="WP_179502238.1">
    <property type="nucleotide sequence ID" value="NZ_JACCAA010000001.1"/>
</dbReference>
<feature type="transmembrane region" description="Helical" evidence="6">
    <location>
        <begin position="346"/>
        <end position="366"/>
    </location>
</feature>
<dbReference type="SUPFAM" id="SSF103473">
    <property type="entry name" value="MFS general substrate transporter"/>
    <property type="match status" value="1"/>
</dbReference>
<keyword evidence="4 6" id="KW-1133">Transmembrane helix</keyword>
<feature type="transmembrane region" description="Helical" evidence="6">
    <location>
        <begin position="447"/>
        <end position="469"/>
    </location>
</feature>
<feature type="transmembrane region" description="Helical" evidence="6">
    <location>
        <begin position="85"/>
        <end position="102"/>
    </location>
</feature>
<dbReference type="PROSITE" id="PS50850">
    <property type="entry name" value="MFS"/>
    <property type="match status" value="1"/>
</dbReference>
<dbReference type="InterPro" id="IPR011701">
    <property type="entry name" value="MFS"/>
</dbReference>
<feature type="domain" description="Major facilitator superfamily (MFS) profile" evidence="7">
    <location>
        <begin position="18"/>
        <end position="474"/>
    </location>
</feature>
<dbReference type="InterPro" id="IPR036259">
    <property type="entry name" value="MFS_trans_sf"/>
</dbReference>
<protein>
    <submittedName>
        <fullName evidence="8">MFS family permease</fullName>
    </submittedName>
</protein>
<keyword evidence="9" id="KW-1185">Reference proteome</keyword>
<comment type="caution">
    <text evidence="8">The sequence shown here is derived from an EMBL/GenBank/DDBJ whole genome shotgun (WGS) entry which is preliminary data.</text>
</comment>
<feature type="transmembrane region" description="Helical" evidence="6">
    <location>
        <begin position="416"/>
        <end position="435"/>
    </location>
</feature>
<dbReference type="GO" id="GO:0022857">
    <property type="term" value="F:transmembrane transporter activity"/>
    <property type="evidence" value="ECO:0007669"/>
    <property type="project" value="InterPro"/>
</dbReference>
<dbReference type="InterPro" id="IPR020846">
    <property type="entry name" value="MFS_dom"/>
</dbReference>
<keyword evidence="5 6" id="KW-0472">Membrane</keyword>
<evidence type="ECO:0000256" key="4">
    <source>
        <dbReference type="ARBA" id="ARBA00022989"/>
    </source>
</evidence>
<sequence length="500" mass="50995">MSSTAQKPAPLVPGLWAIVGFLVCVELASGVLQGYYTPIFTDIADHLGIQDADVNWFEAAQLIVSALVVPLLARLGDIIGHRNVLLISTAVTAFGSWILAFSPSFTTFLIGWALQGAYVVWLPLEVAIIHRRTADSGAQTRLTRKAAAFLVAALELGVIVGALTSGALVESTSMTFLLALPAIVVTACFFVIWFGIEDVRGESTGGIDYAGLAAITAVLGLVMGGLIAIRLQGADSLLAWGLIIAGLVALVPFGRLEAAQAEPLVDVRLLGQPAQWPIQFTAFLFGMSVLGAQIPLSTFARTDPEVGYGLGADAGFVSTLIGLYVVSLVVGALTLPLLARLAGARGALIIGCLFVALGYALWLPLHDTTGQALINMAVAGLGSGVLVAALPAAAAAAAPSDRTGFATGMTNATKTVGGAIASAVFAIALAATGSIDGPAEGHAPLSGYLTVWGVCAGAALVAAIALLLLPKDALDDTAVSDDPVADGLVPEDGTQGVLPR</sequence>
<name>A0A7Y9UP27_9ACTN</name>
<feature type="transmembrane region" description="Helical" evidence="6">
    <location>
        <begin position="175"/>
        <end position="196"/>
    </location>
</feature>
<comment type="subcellular location">
    <subcellularLocation>
        <location evidence="1">Cell membrane</location>
        <topology evidence="1">Multi-pass membrane protein</topology>
    </subcellularLocation>
</comment>
<feature type="transmembrane region" description="Helical" evidence="6">
    <location>
        <begin position="208"/>
        <end position="231"/>
    </location>
</feature>
<feature type="transmembrane region" description="Helical" evidence="6">
    <location>
        <begin position="56"/>
        <end position="73"/>
    </location>
</feature>
<dbReference type="AlphaFoldDB" id="A0A7Y9UP27"/>
<evidence type="ECO:0000313" key="8">
    <source>
        <dbReference type="EMBL" id="NYG59158.1"/>
    </source>
</evidence>
<gene>
    <name evidence="8" type="ORF">BJ980_002081</name>
</gene>
<dbReference type="EMBL" id="JACCAA010000001">
    <property type="protein sequence ID" value="NYG59158.1"/>
    <property type="molecule type" value="Genomic_DNA"/>
</dbReference>
<evidence type="ECO:0000259" key="7">
    <source>
        <dbReference type="PROSITE" id="PS50850"/>
    </source>
</evidence>
<dbReference type="Pfam" id="PF07690">
    <property type="entry name" value="MFS_1"/>
    <property type="match status" value="1"/>
</dbReference>
<feature type="transmembrane region" description="Helical" evidence="6">
    <location>
        <begin position="316"/>
        <end position="339"/>
    </location>
</feature>
<organism evidence="8 9">
    <name type="scientific">Nocardioides daedukensis</name>
    <dbReference type="NCBI Taxonomy" id="634462"/>
    <lineage>
        <taxon>Bacteria</taxon>
        <taxon>Bacillati</taxon>
        <taxon>Actinomycetota</taxon>
        <taxon>Actinomycetes</taxon>
        <taxon>Propionibacteriales</taxon>
        <taxon>Nocardioidaceae</taxon>
        <taxon>Nocardioides</taxon>
    </lineage>
</organism>
<evidence type="ECO:0000256" key="6">
    <source>
        <dbReference type="SAM" id="Phobius"/>
    </source>
</evidence>
<feature type="transmembrane region" description="Helical" evidence="6">
    <location>
        <begin position="108"/>
        <end position="128"/>
    </location>
</feature>
<dbReference type="GO" id="GO:0005886">
    <property type="term" value="C:plasma membrane"/>
    <property type="evidence" value="ECO:0007669"/>
    <property type="project" value="UniProtKB-SubCell"/>
</dbReference>
<evidence type="ECO:0000256" key="5">
    <source>
        <dbReference type="ARBA" id="ARBA00023136"/>
    </source>
</evidence>
<keyword evidence="2" id="KW-0813">Transport</keyword>
<proteinExistence type="predicted"/>
<reference evidence="8 9" key="1">
    <citation type="submission" date="2020-07" db="EMBL/GenBank/DDBJ databases">
        <title>Sequencing the genomes of 1000 actinobacteria strains.</title>
        <authorList>
            <person name="Klenk H.-P."/>
        </authorList>
    </citation>
    <scope>NUCLEOTIDE SEQUENCE [LARGE SCALE GENOMIC DNA]</scope>
    <source>
        <strain evidence="8 9">DSM 23819</strain>
    </source>
</reference>
<evidence type="ECO:0000313" key="9">
    <source>
        <dbReference type="Proteomes" id="UP000540656"/>
    </source>
</evidence>
<feature type="transmembrane region" description="Helical" evidence="6">
    <location>
        <begin position="12"/>
        <end position="36"/>
    </location>
</feature>
<dbReference type="PANTHER" id="PTHR42718:SF9">
    <property type="entry name" value="MAJOR FACILITATOR SUPERFAMILY MULTIDRUG TRANSPORTER MFSC"/>
    <property type="match status" value="1"/>
</dbReference>
<dbReference type="Proteomes" id="UP000540656">
    <property type="component" value="Unassembled WGS sequence"/>
</dbReference>
<accession>A0A7Y9UP27</accession>
<feature type="transmembrane region" description="Helical" evidence="6">
    <location>
        <begin position="276"/>
        <end position="296"/>
    </location>
</feature>
<feature type="transmembrane region" description="Helical" evidence="6">
    <location>
        <begin position="148"/>
        <end position="169"/>
    </location>
</feature>